<comment type="caution">
    <text evidence="2">The sequence shown here is derived from an EMBL/GenBank/DDBJ whole genome shotgun (WGS) entry which is preliminary data.</text>
</comment>
<protein>
    <recommendedName>
        <fullName evidence="1">Bacterial CdiA-CT RNAse A domain-containing protein</fullName>
    </recommendedName>
</protein>
<proteinExistence type="predicted"/>
<dbReference type="EMBL" id="AWSU01000344">
    <property type="protein sequence ID" value="ERI74116.1"/>
    <property type="molecule type" value="Genomic_DNA"/>
</dbReference>
<evidence type="ECO:0000313" key="3">
    <source>
        <dbReference type="Proteomes" id="UP000016491"/>
    </source>
</evidence>
<name>A0ABC9TS79_CLOSY</name>
<dbReference type="AlphaFoldDB" id="A0ABC9TS79"/>
<evidence type="ECO:0000259" key="1">
    <source>
        <dbReference type="Pfam" id="PF18431"/>
    </source>
</evidence>
<dbReference type="Pfam" id="PF18431">
    <property type="entry name" value="RNAse_A_bac"/>
    <property type="match status" value="1"/>
</dbReference>
<gene>
    <name evidence="2" type="ORF">CLOSYM_04374</name>
</gene>
<reference evidence="2 3" key="1">
    <citation type="submission" date="2013-07" db="EMBL/GenBank/DDBJ databases">
        <authorList>
            <person name="Weinstock G."/>
            <person name="Sodergren E."/>
            <person name="Wylie T."/>
            <person name="Fulton L."/>
            <person name="Fulton R."/>
            <person name="Fronick C."/>
            <person name="O'Laughlin M."/>
            <person name="Godfrey J."/>
            <person name="Miner T."/>
            <person name="Herter B."/>
            <person name="Appelbaum E."/>
            <person name="Cordes M."/>
            <person name="Lek S."/>
            <person name="Wollam A."/>
            <person name="Pepin K.H."/>
            <person name="Palsikar V.B."/>
            <person name="Mitreva M."/>
            <person name="Wilson R.K."/>
        </authorList>
    </citation>
    <scope>NUCLEOTIDE SEQUENCE [LARGE SCALE GENOMIC DNA]</scope>
    <source>
        <strain evidence="2 3">ATCC 14940</strain>
    </source>
</reference>
<sequence length="183" mass="21331">MDHWQMPVVFLVENQPPAQKPVWDICAFYPQRRKELRMINLFQDIPAETIETTLDMIQRNLDQIGLYGGHTLRKHTDVQVLALKTRLNAEDIIYATSFWDMEVAAAVVKSLMKRYYNPKIREWLLDTTRDVISLHGTFPKPVGYGFKRGINVLNENLKKACVVLLKDSDADWGFRILTCYPQF</sequence>
<organism evidence="2 3">
    <name type="scientific">[Clostridium] symbiosum ATCC 14940</name>
    <dbReference type="NCBI Taxonomy" id="411472"/>
    <lineage>
        <taxon>Bacteria</taxon>
        <taxon>Bacillati</taxon>
        <taxon>Bacillota</taxon>
        <taxon>Clostridia</taxon>
        <taxon>Lachnospirales</taxon>
        <taxon>Lachnospiraceae</taxon>
        <taxon>Otoolea</taxon>
    </lineage>
</organism>
<accession>A0ABC9TS79</accession>
<dbReference type="Proteomes" id="UP000016491">
    <property type="component" value="Unassembled WGS sequence"/>
</dbReference>
<evidence type="ECO:0000313" key="2">
    <source>
        <dbReference type="EMBL" id="ERI74116.1"/>
    </source>
</evidence>
<feature type="domain" description="Bacterial CdiA-CT RNAse A" evidence="1">
    <location>
        <begin position="69"/>
        <end position="181"/>
    </location>
</feature>
<dbReference type="InterPro" id="IPR041436">
    <property type="entry name" value="RNAse_A_bac"/>
</dbReference>